<keyword evidence="2" id="KW-0378">Hydrolase</keyword>
<dbReference type="Proteomes" id="UP001338125">
    <property type="component" value="Unassembled WGS sequence"/>
</dbReference>
<evidence type="ECO:0000256" key="2">
    <source>
        <dbReference type="ARBA" id="ARBA00022801"/>
    </source>
</evidence>
<organism evidence="4 5">
    <name type="scientific">Cladobotryum mycophilum</name>
    <dbReference type="NCBI Taxonomy" id="491253"/>
    <lineage>
        <taxon>Eukaryota</taxon>
        <taxon>Fungi</taxon>
        <taxon>Dikarya</taxon>
        <taxon>Ascomycota</taxon>
        <taxon>Pezizomycotina</taxon>
        <taxon>Sordariomycetes</taxon>
        <taxon>Hypocreomycetidae</taxon>
        <taxon>Hypocreales</taxon>
        <taxon>Hypocreaceae</taxon>
        <taxon>Cladobotryum</taxon>
    </lineage>
</organism>
<evidence type="ECO:0000313" key="4">
    <source>
        <dbReference type="EMBL" id="KAK5991613.1"/>
    </source>
</evidence>
<dbReference type="PANTHER" id="PTHR43248">
    <property type="entry name" value="2-SUCCINYL-6-HYDROXY-2,4-CYCLOHEXADIENE-1-CARBOXYLATE SYNTHASE"/>
    <property type="match status" value="1"/>
</dbReference>
<sequence length="354" mass="38683">MITDKDEKSDPPRLQYIGFSYGTVLGNYFASMYPGRVQRMILDGVTDAVDWTHGPGWLTNIVDMDGTFDRFWDGCHQAGPSICALAKPSDTSSAEPKARFWAWVESLDAKPRSTIRAATGAIVTFSGYDVRSVVGKALTDPLTYFLSTAEALDQAMSGNDTLLVERLIRVGQIASLQDIYPVGGVFTAPTPIRESPSSIYCGDGEDISGKDVAWWQEYINYQVGLSRLYGSFWASVRFACSSWPFRPNWEFRGPFTSPTPDPGQIPGHPAAPLLFLSNRLDPVTPLRSARAMAVDHPGAAVVIQEALGHCVIGTAPSKCVWKIVADYFESGTVPSKETVCEADCGPWDKDCSPF</sequence>
<dbReference type="Gene3D" id="3.40.50.1820">
    <property type="entry name" value="alpha/beta hydrolase"/>
    <property type="match status" value="1"/>
</dbReference>
<name>A0ABR0SHG2_9HYPO</name>
<accession>A0ABR0SHG2</accession>
<dbReference type="InterPro" id="IPR029058">
    <property type="entry name" value="AB_hydrolase_fold"/>
</dbReference>
<evidence type="ECO:0000256" key="1">
    <source>
        <dbReference type="ARBA" id="ARBA00010088"/>
    </source>
</evidence>
<evidence type="ECO:0000259" key="3">
    <source>
        <dbReference type="Pfam" id="PF08386"/>
    </source>
</evidence>
<evidence type="ECO:0000313" key="5">
    <source>
        <dbReference type="Proteomes" id="UP001338125"/>
    </source>
</evidence>
<gene>
    <name evidence="4" type="ORF">PT974_09898</name>
</gene>
<dbReference type="InterPro" id="IPR013595">
    <property type="entry name" value="Pept_S33_TAP-like_C"/>
</dbReference>
<proteinExistence type="inferred from homology"/>
<dbReference type="PANTHER" id="PTHR43248:SF25">
    <property type="entry name" value="AB HYDROLASE-1 DOMAIN-CONTAINING PROTEIN-RELATED"/>
    <property type="match status" value="1"/>
</dbReference>
<comment type="caution">
    <text evidence="4">The sequence shown here is derived from an EMBL/GenBank/DDBJ whole genome shotgun (WGS) entry which is preliminary data.</text>
</comment>
<keyword evidence="5" id="KW-1185">Reference proteome</keyword>
<dbReference type="EMBL" id="JAVFKD010000014">
    <property type="protein sequence ID" value="KAK5991613.1"/>
    <property type="molecule type" value="Genomic_DNA"/>
</dbReference>
<reference evidence="4 5" key="1">
    <citation type="submission" date="2024-01" db="EMBL/GenBank/DDBJ databases">
        <title>Complete genome of Cladobotryum mycophilum ATHUM6906.</title>
        <authorList>
            <person name="Christinaki A.C."/>
            <person name="Myridakis A.I."/>
            <person name="Kouvelis V.N."/>
        </authorList>
    </citation>
    <scope>NUCLEOTIDE SEQUENCE [LARGE SCALE GENOMIC DNA]</scope>
    <source>
        <strain evidence="4 5">ATHUM6906</strain>
    </source>
</reference>
<dbReference type="Pfam" id="PF08386">
    <property type="entry name" value="Abhydrolase_4"/>
    <property type="match status" value="1"/>
</dbReference>
<protein>
    <recommendedName>
        <fullName evidence="3">Peptidase S33 tripeptidyl aminopeptidase-like C-terminal domain-containing protein</fullName>
    </recommendedName>
</protein>
<comment type="similarity">
    <text evidence="1">Belongs to the peptidase S33 family.</text>
</comment>
<dbReference type="SUPFAM" id="SSF53474">
    <property type="entry name" value="alpha/beta-Hydrolases"/>
    <property type="match status" value="1"/>
</dbReference>
<feature type="domain" description="Peptidase S33 tripeptidyl aminopeptidase-like C-terminal" evidence="3">
    <location>
        <begin position="227"/>
        <end position="340"/>
    </location>
</feature>
<dbReference type="InterPro" id="IPR051601">
    <property type="entry name" value="Serine_prot/Carboxylest_S33"/>
</dbReference>